<accession>A0A316A6T8</accession>
<dbReference type="RefSeq" id="WP_109678223.1">
    <property type="nucleotide sequence ID" value="NZ_QGDT01000023.1"/>
</dbReference>
<dbReference type="InterPro" id="IPR053842">
    <property type="entry name" value="NikA-like"/>
</dbReference>
<dbReference type="AlphaFoldDB" id="A0A316A6T8"/>
<keyword evidence="2" id="KW-1185">Reference proteome</keyword>
<dbReference type="Pfam" id="PF21983">
    <property type="entry name" value="NikA-like"/>
    <property type="match status" value="1"/>
</dbReference>
<evidence type="ECO:0000313" key="1">
    <source>
        <dbReference type="EMBL" id="PWJ53425.1"/>
    </source>
</evidence>
<evidence type="ECO:0000313" key="2">
    <source>
        <dbReference type="Proteomes" id="UP000245880"/>
    </source>
</evidence>
<sequence>MTIPRKKGGRPKKSEVNRKSERIVFWTTKGQAEIIENRAKEMNLTVSEFCNLAVSERQIFRPFTDDELKLKIGLVGMANNLNQIAYRANASGIESVEQSAKQLFIELKQELKKFRNINDSEKP</sequence>
<dbReference type="OrthoDB" id="3268254at2"/>
<name>A0A316A6T8_9BACT</name>
<reference evidence="1 2" key="1">
    <citation type="submission" date="2018-03" db="EMBL/GenBank/DDBJ databases">
        <title>Genomic Encyclopedia of Archaeal and Bacterial Type Strains, Phase II (KMG-II): from individual species to whole genera.</title>
        <authorList>
            <person name="Goeker M."/>
        </authorList>
    </citation>
    <scope>NUCLEOTIDE SEQUENCE [LARGE SCALE GENOMIC DNA]</scope>
    <source>
        <strain evidence="1 2">DSM 100346</strain>
    </source>
</reference>
<dbReference type="EMBL" id="QGDT01000023">
    <property type="protein sequence ID" value="PWJ53425.1"/>
    <property type="molecule type" value="Genomic_DNA"/>
</dbReference>
<proteinExistence type="predicted"/>
<protein>
    <submittedName>
        <fullName evidence="1">Mobilization protein MobC</fullName>
    </submittedName>
</protein>
<dbReference type="Proteomes" id="UP000245880">
    <property type="component" value="Unassembled WGS sequence"/>
</dbReference>
<gene>
    <name evidence="1" type="ORF">CLV98_12339</name>
</gene>
<comment type="caution">
    <text evidence="1">The sequence shown here is derived from an EMBL/GenBank/DDBJ whole genome shotgun (WGS) entry which is preliminary data.</text>
</comment>
<organism evidence="1 2">
    <name type="scientific">Dyadobacter jejuensis</name>
    <dbReference type="NCBI Taxonomy" id="1082580"/>
    <lineage>
        <taxon>Bacteria</taxon>
        <taxon>Pseudomonadati</taxon>
        <taxon>Bacteroidota</taxon>
        <taxon>Cytophagia</taxon>
        <taxon>Cytophagales</taxon>
        <taxon>Spirosomataceae</taxon>
        <taxon>Dyadobacter</taxon>
    </lineage>
</organism>